<comment type="catalytic activity">
    <reaction evidence="7">
        <text>L-tryptophan + O2 = N-formyl-L-kynurenine</text>
        <dbReference type="Rhea" id="RHEA:24536"/>
        <dbReference type="ChEBI" id="CHEBI:15379"/>
        <dbReference type="ChEBI" id="CHEBI:57912"/>
        <dbReference type="ChEBI" id="CHEBI:58629"/>
        <dbReference type="EC" id="1.13.11.11"/>
    </reaction>
</comment>
<feature type="binding site" evidence="7">
    <location>
        <position position="125"/>
    </location>
    <ligand>
        <name>substrate</name>
    </ligand>
</feature>
<organism evidence="9 10">
    <name type="scientific">Halomonas halophila</name>
    <dbReference type="NCBI Taxonomy" id="29573"/>
    <lineage>
        <taxon>Bacteria</taxon>
        <taxon>Pseudomonadati</taxon>
        <taxon>Pseudomonadota</taxon>
        <taxon>Gammaproteobacteria</taxon>
        <taxon>Oceanospirillales</taxon>
        <taxon>Halomonadaceae</taxon>
        <taxon>Halomonas</taxon>
    </lineage>
</organism>
<dbReference type="EMBL" id="BJUS01000003">
    <property type="protein sequence ID" value="GEK71975.1"/>
    <property type="molecule type" value="Genomic_DNA"/>
</dbReference>
<dbReference type="InterPro" id="IPR037217">
    <property type="entry name" value="Trp/Indoleamine_2_3_dOase-like"/>
</dbReference>
<evidence type="ECO:0000256" key="6">
    <source>
        <dbReference type="ARBA" id="ARBA00023079"/>
    </source>
</evidence>
<sequence length="294" mass="33830">MKVGKGAAMKHSNDNKTGRNAVNLTSEKSVHWDQDMSYGQYLGLETLLSCQNPVSDEHDEMLFVIIHQVSELWLKQCLHEAHAAARHIAADRLRPAFKMLTRVSRIQEQMIQAWEVLVTMTPTDYVSFRDSLGQSSGFQSYQYRELEFLLGNKHPGMVKVHRSHPEHYQRLVSVLQAPSLYDISLQLLARRGFSVPASVLDRDWSEPYEACAEVEAVWADIYADTDRHWDLYELAEKLVDTEYNFHKWRFSHMKTVERIIGHKSGTGGTSGVSYLQKALDLKFFPELWSVRTSL</sequence>
<evidence type="ECO:0000256" key="4">
    <source>
        <dbReference type="ARBA" id="ARBA00023002"/>
    </source>
</evidence>
<evidence type="ECO:0000256" key="5">
    <source>
        <dbReference type="ARBA" id="ARBA00023004"/>
    </source>
</evidence>
<evidence type="ECO:0000313" key="9">
    <source>
        <dbReference type="EMBL" id="GEK71975.1"/>
    </source>
</evidence>
<comment type="function">
    <text evidence="7">Heme-dependent dioxygenase that catalyzes the oxidative cleavage of the L-tryptophan (L-Trp) pyrrole ring and converts L-tryptophan to N-formyl-L-kynurenine. Catalyzes the oxidative cleavage of the indole moiety.</text>
</comment>
<comment type="cofactor">
    <cofactor evidence="7">
        <name>heme</name>
        <dbReference type="ChEBI" id="CHEBI:30413"/>
    </cofactor>
    <text evidence="7">Binds 1 heme group per subunit.</text>
</comment>
<evidence type="ECO:0000313" key="10">
    <source>
        <dbReference type="Proteomes" id="UP000321121"/>
    </source>
</evidence>
<comment type="caution">
    <text evidence="9">The sequence shown here is derived from an EMBL/GenBank/DDBJ whole genome shotgun (WGS) entry which is preliminary data.</text>
</comment>
<gene>
    <name evidence="7 9" type="primary">kynA</name>
    <name evidence="9" type="ORF">HHA04nite_05190</name>
</gene>
<keyword evidence="6 7" id="KW-0823">Tryptophan catabolism</keyword>
<dbReference type="EC" id="1.13.11.11" evidence="7"/>
<comment type="subunit">
    <text evidence="7">Homotetramer.</text>
</comment>
<dbReference type="PANTHER" id="PTHR10138">
    <property type="entry name" value="TRYPTOPHAN 2,3-DIOXYGENASE"/>
    <property type="match status" value="1"/>
</dbReference>
<feature type="binding site" evidence="7">
    <location>
        <position position="129"/>
    </location>
    <ligand>
        <name>substrate</name>
    </ligand>
</feature>
<dbReference type="Proteomes" id="UP000321121">
    <property type="component" value="Unassembled WGS sequence"/>
</dbReference>
<dbReference type="InterPro" id="IPR004981">
    <property type="entry name" value="Trp_2_3_dOase"/>
</dbReference>
<evidence type="ECO:0000256" key="8">
    <source>
        <dbReference type="SAM" id="MobiDB-lite"/>
    </source>
</evidence>
<keyword evidence="1 7" id="KW-0349">Heme</keyword>
<feature type="binding site" evidence="7">
    <location>
        <position position="266"/>
    </location>
    <ligand>
        <name>substrate</name>
    </ligand>
</feature>
<evidence type="ECO:0000256" key="1">
    <source>
        <dbReference type="ARBA" id="ARBA00022617"/>
    </source>
</evidence>
<feature type="binding site" description="axial binding residue" evidence="7">
    <location>
        <position position="252"/>
    </location>
    <ligand>
        <name>heme</name>
        <dbReference type="ChEBI" id="CHEBI:30413"/>
    </ligand>
    <ligandPart>
        <name>Fe</name>
        <dbReference type="ChEBI" id="CHEBI:18248"/>
    </ligandPart>
</feature>
<feature type="binding site" evidence="7">
    <location>
        <begin position="63"/>
        <end position="67"/>
    </location>
    <ligand>
        <name>substrate</name>
    </ligand>
</feature>
<keyword evidence="10" id="KW-1185">Reference proteome</keyword>
<evidence type="ECO:0000256" key="3">
    <source>
        <dbReference type="ARBA" id="ARBA00022964"/>
    </source>
</evidence>
<keyword evidence="4 7" id="KW-0560">Oxidoreductase</keyword>
<evidence type="ECO:0000256" key="7">
    <source>
        <dbReference type="HAMAP-Rule" id="MF_01972"/>
    </source>
</evidence>
<protein>
    <recommendedName>
        <fullName evidence="7">Tryptophan 2,3-dioxygenase</fullName>
        <shortName evidence="7">TDO</shortName>
        <ecNumber evidence="7">1.13.11.11</ecNumber>
    </recommendedName>
    <alternativeName>
        <fullName evidence="7">Tryptamin 2,3-dioxygenase</fullName>
    </alternativeName>
    <alternativeName>
        <fullName evidence="7">Tryptophan oxygenase</fullName>
        <shortName evidence="7">TO</shortName>
        <shortName evidence="7">TRPO</shortName>
    </alternativeName>
    <alternativeName>
        <fullName evidence="7">Tryptophan pyrrolase</fullName>
    </alternativeName>
    <alternativeName>
        <fullName evidence="7">Tryptophanase</fullName>
    </alternativeName>
</protein>
<keyword evidence="5 7" id="KW-0408">Iron</keyword>
<comment type="pathway">
    <text evidence="7">Amino-acid degradation; L-tryptophan degradation via kynurenine pathway; L-kynurenine from L-tryptophan: step 1/2.</text>
</comment>
<keyword evidence="2 7" id="KW-0479">Metal-binding</keyword>
<dbReference type="HAMAP" id="MF_01972">
    <property type="entry name" value="T23O"/>
    <property type="match status" value="1"/>
</dbReference>
<name>A0ABQ0U0R4_9GAMM</name>
<evidence type="ECO:0000256" key="2">
    <source>
        <dbReference type="ARBA" id="ARBA00022723"/>
    </source>
</evidence>
<reference evidence="9 10" key="1">
    <citation type="submission" date="2019-07" db="EMBL/GenBank/DDBJ databases">
        <title>Whole genome shotgun sequence of Halomonas halophila NBRC 102604.</title>
        <authorList>
            <person name="Hosoyama A."/>
            <person name="Uohara A."/>
            <person name="Ohji S."/>
            <person name="Ichikawa N."/>
        </authorList>
    </citation>
    <scope>NUCLEOTIDE SEQUENCE [LARGE SCALE GENOMIC DNA]</scope>
    <source>
        <strain evidence="9 10">NBRC 102604</strain>
    </source>
</reference>
<comment type="similarity">
    <text evidence="7">Belongs to the tryptophan 2,3-dioxygenase family.</text>
</comment>
<accession>A0ABQ0U0R4</accession>
<dbReference type="PANTHER" id="PTHR10138:SF0">
    <property type="entry name" value="TRYPTOPHAN 2,3-DIOXYGENASE"/>
    <property type="match status" value="1"/>
</dbReference>
<proteinExistence type="inferred from homology"/>
<dbReference type="SUPFAM" id="SSF140959">
    <property type="entry name" value="Indolic compounds 2,3-dioxygenase-like"/>
    <property type="match status" value="1"/>
</dbReference>
<keyword evidence="3 7" id="KW-0223">Dioxygenase</keyword>
<dbReference type="NCBIfam" id="TIGR03036">
    <property type="entry name" value="trp_2_3_diox"/>
    <property type="match status" value="1"/>
</dbReference>
<dbReference type="Pfam" id="PF03301">
    <property type="entry name" value="Trp_dioxygenase"/>
    <property type="match status" value="2"/>
</dbReference>
<dbReference type="InterPro" id="IPR017485">
    <property type="entry name" value="Trp_2-3-dOase_bac"/>
</dbReference>
<dbReference type="Gene3D" id="1.20.58.480">
    <property type="match status" value="1"/>
</dbReference>
<feature type="region of interest" description="Disordered" evidence="8">
    <location>
        <begin position="1"/>
        <end position="22"/>
    </location>
</feature>